<accession>A0A409VBA5</accession>
<comment type="caution">
    <text evidence="3">The sequence shown here is derived from an EMBL/GenBank/DDBJ whole genome shotgun (WGS) entry which is preliminary data.</text>
</comment>
<protein>
    <recommendedName>
        <fullName evidence="2">Protein kinase domain-containing protein</fullName>
    </recommendedName>
</protein>
<proteinExistence type="predicted"/>
<evidence type="ECO:0000313" key="4">
    <source>
        <dbReference type="Proteomes" id="UP000284842"/>
    </source>
</evidence>
<dbReference type="PROSITE" id="PS50011">
    <property type="entry name" value="PROTEIN_KINASE_DOM"/>
    <property type="match status" value="1"/>
</dbReference>
<dbReference type="AlphaFoldDB" id="A0A409VBA5"/>
<dbReference type="InterPro" id="IPR000719">
    <property type="entry name" value="Prot_kinase_dom"/>
</dbReference>
<name>A0A409VBA5_9AGAR</name>
<gene>
    <name evidence="3" type="ORF">CVT24_008608</name>
</gene>
<dbReference type="Proteomes" id="UP000284842">
    <property type="component" value="Unassembled WGS sequence"/>
</dbReference>
<sequence>MADLPTILADVLGEHPLAACVAKSLQQCSMREYVGAPSKNLSEYQDPPSYLSFNDRHIAQEHILKHVAHAPSMVNDLRNLAYDEIRRFAIDYMKREPKLYDRPSYGRMVRKGYLCDSTRVCEAYQASVGDMASQYACKFHINTKHNEWMTVFYFLQPRPSPSLIQEMDLLTQRDDYKPFEFGFEEDILRTIDDSVKERIQAYGEVDVSLAVFQFLAEKEASRLIITNSVNADSTFQWTTSRTTNAPTIPSRTQYISPDCPDTFWSKYPSASKRKAKSRSPRSSSTNVREGAIKKVRLPNRLGNRNGVRRSVAPQFLQRAWARAVEHDATFILLNCGTAERIGIRDRASNTLFLSDIIDPFAPGYGAIHIGLHAALVSDALKRPPPFRETVYAARSVIPPPAHRIACKTQLPEQEEVQMRTHPDEFNQGIAKLNILLISLSFAIYHSEAPSAFLREAASCHPASSAGHAFTKPKPNKSYPRKECAHFVARCDLGMSMKVDVYRGFATIQTESGEMCQPVILKLAKNAEGHKNLLHEYEVYKTLAASNVTDGILMVHGMFQDIETGAFGLLMQDGGTTLYEREQIRLGVSCPTKFRISAAEYEKLKIIVQGINSARVARIRHNDIKPDNICFNADGDWFLIDFDVSNIVTHPEVRIWEDMQTIEDLRDGTFVQGENYY</sequence>
<dbReference type="SUPFAM" id="SSF56112">
    <property type="entry name" value="Protein kinase-like (PK-like)"/>
    <property type="match status" value="1"/>
</dbReference>
<organism evidence="3 4">
    <name type="scientific">Panaeolus cyanescens</name>
    <dbReference type="NCBI Taxonomy" id="181874"/>
    <lineage>
        <taxon>Eukaryota</taxon>
        <taxon>Fungi</taxon>
        <taxon>Dikarya</taxon>
        <taxon>Basidiomycota</taxon>
        <taxon>Agaricomycotina</taxon>
        <taxon>Agaricomycetes</taxon>
        <taxon>Agaricomycetidae</taxon>
        <taxon>Agaricales</taxon>
        <taxon>Agaricineae</taxon>
        <taxon>Galeropsidaceae</taxon>
        <taxon>Panaeolus</taxon>
    </lineage>
</organism>
<dbReference type="GO" id="GO:0005524">
    <property type="term" value="F:ATP binding"/>
    <property type="evidence" value="ECO:0007669"/>
    <property type="project" value="InterPro"/>
</dbReference>
<evidence type="ECO:0000256" key="1">
    <source>
        <dbReference type="SAM" id="MobiDB-lite"/>
    </source>
</evidence>
<dbReference type="InterPro" id="IPR008271">
    <property type="entry name" value="Ser/Thr_kinase_AS"/>
</dbReference>
<dbReference type="Gene3D" id="1.10.510.10">
    <property type="entry name" value="Transferase(Phosphotransferase) domain 1"/>
    <property type="match status" value="1"/>
</dbReference>
<feature type="domain" description="Protein kinase" evidence="2">
    <location>
        <begin position="486"/>
        <end position="676"/>
    </location>
</feature>
<feature type="region of interest" description="Disordered" evidence="1">
    <location>
        <begin position="270"/>
        <end position="290"/>
    </location>
</feature>
<dbReference type="InterPro" id="IPR011009">
    <property type="entry name" value="Kinase-like_dom_sf"/>
</dbReference>
<evidence type="ECO:0000259" key="2">
    <source>
        <dbReference type="PROSITE" id="PS50011"/>
    </source>
</evidence>
<dbReference type="EMBL" id="NHTK01006090">
    <property type="protein sequence ID" value="PPQ64232.1"/>
    <property type="molecule type" value="Genomic_DNA"/>
</dbReference>
<dbReference type="GO" id="GO:0004672">
    <property type="term" value="F:protein kinase activity"/>
    <property type="evidence" value="ECO:0007669"/>
    <property type="project" value="InterPro"/>
</dbReference>
<dbReference type="PROSITE" id="PS00108">
    <property type="entry name" value="PROTEIN_KINASE_ST"/>
    <property type="match status" value="1"/>
</dbReference>
<dbReference type="InParanoid" id="A0A409VBA5"/>
<dbReference type="OrthoDB" id="2521594at2759"/>
<reference evidence="3 4" key="1">
    <citation type="journal article" date="2018" name="Evol. Lett.">
        <title>Horizontal gene cluster transfer increased hallucinogenic mushroom diversity.</title>
        <authorList>
            <person name="Reynolds H.T."/>
            <person name="Vijayakumar V."/>
            <person name="Gluck-Thaler E."/>
            <person name="Korotkin H.B."/>
            <person name="Matheny P.B."/>
            <person name="Slot J.C."/>
        </authorList>
    </citation>
    <scope>NUCLEOTIDE SEQUENCE [LARGE SCALE GENOMIC DNA]</scope>
    <source>
        <strain evidence="3 4">2629</strain>
    </source>
</reference>
<keyword evidence="4" id="KW-1185">Reference proteome</keyword>
<evidence type="ECO:0000313" key="3">
    <source>
        <dbReference type="EMBL" id="PPQ64232.1"/>
    </source>
</evidence>